<gene>
    <name evidence="2" type="ORF">I4I82_26505</name>
    <name evidence="3" type="ORF">I4I82_33805</name>
</gene>
<dbReference type="EMBL" id="JADQDF010000003">
    <property type="protein sequence ID" value="MBW0132626.1"/>
    <property type="molecule type" value="Genomic_DNA"/>
</dbReference>
<reference evidence="2 4" key="1">
    <citation type="submission" date="2020-11" db="EMBL/GenBank/DDBJ databases">
        <title>Pseudonocardia abyssalis sp. nov. and Pseudonocardia oceani sp. nov., description and phylogenomic analysis of two novel actinomycetes isolated from the deep Southern Ocean.</title>
        <authorList>
            <person name="Parra J."/>
        </authorList>
    </citation>
    <scope>NUCLEOTIDE SEQUENCE [LARGE SCALE GENOMIC DNA]</scope>
    <source>
        <strain evidence="2">KRD-185</strain>
        <strain evidence="4">KRD185</strain>
    </source>
</reference>
<evidence type="ECO:0000313" key="4">
    <source>
        <dbReference type="Proteomes" id="UP000694300"/>
    </source>
</evidence>
<accession>A0ABS6UG45</accession>
<sequence length="77" mass="8204">MTASCPGCARLADELASVRAELDQAHSYRTLGGIPHPSTTDWANWTPPPPASATDPDAPELRRAGFASSTPTERNTR</sequence>
<proteinExistence type="predicted"/>
<evidence type="ECO:0000313" key="2">
    <source>
        <dbReference type="EMBL" id="MBW0131207.1"/>
    </source>
</evidence>
<feature type="region of interest" description="Disordered" evidence="1">
    <location>
        <begin position="29"/>
        <end position="77"/>
    </location>
</feature>
<dbReference type="RefSeq" id="WP_218596168.1">
    <property type="nucleotide sequence ID" value="NZ_JADQDE010000005.1"/>
</dbReference>
<protein>
    <submittedName>
        <fullName evidence="2">Uncharacterized protein</fullName>
    </submittedName>
</protein>
<dbReference type="Proteomes" id="UP000694300">
    <property type="component" value="Unassembled WGS sequence"/>
</dbReference>
<dbReference type="EMBL" id="JADQDF010000001">
    <property type="protein sequence ID" value="MBW0131207.1"/>
    <property type="molecule type" value="Genomic_DNA"/>
</dbReference>
<keyword evidence="4" id="KW-1185">Reference proteome</keyword>
<organism evidence="2 4">
    <name type="scientific">Pseudonocardia oceani</name>
    <dbReference type="NCBI Taxonomy" id="2792013"/>
    <lineage>
        <taxon>Bacteria</taxon>
        <taxon>Bacillati</taxon>
        <taxon>Actinomycetota</taxon>
        <taxon>Actinomycetes</taxon>
        <taxon>Pseudonocardiales</taxon>
        <taxon>Pseudonocardiaceae</taxon>
        <taxon>Pseudonocardia</taxon>
    </lineage>
</organism>
<comment type="caution">
    <text evidence="2">The sequence shown here is derived from an EMBL/GenBank/DDBJ whole genome shotgun (WGS) entry which is preliminary data.</text>
</comment>
<evidence type="ECO:0000256" key="1">
    <source>
        <dbReference type="SAM" id="MobiDB-lite"/>
    </source>
</evidence>
<feature type="compositionally biased region" description="Polar residues" evidence="1">
    <location>
        <begin position="67"/>
        <end position="77"/>
    </location>
</feature>
<evidence type="ECO:0000313" key="3">
    <source>
        <dbReference type="EMBL" id="MBW0132626.1"/>
    </source>
</evidence>
<name>A0ABS6UG45_9PSEU</name>